<gene>
    <name evidence="1" type="ORF">RRG08_052157</name>
</gene>
<evidence type="ECO:0000313" key="2">
    <source>
        <dbReference type="Proteomes" id="UP001283361"/>
    </source>
</evidence>
<dbReference type="EMBL" id="JAWDGP010007406">
    <property type="protein sequence ID" value="KAK3720461.1"/>
    <property type="molecule type" value="Genomic_DNA"/>
</dbReference>
<proteinExistence type="predicted"/>
<name>A0AAE0XWQ8_9GAST</name>
<evidence type="ECO:0000313" key="1">
    <source>
        <dbReference type="EMBL" id="KAK3720461.1"/>
    </source>
</evidence>
<dbReference type="Proteomes" id="UP001283361">
    <property type="component" value="Unassembled WGS sequence"/>
</dbReference>
<feature type="non-terminal residue" evidence="1">
    <location>
        <position position="69"/>
    </location>
</feature>
<keyword evidence="2" id="KW-1185">Reference proteome</keyword>
<accession>A0AAE0XWQ8</accession>
<comment type="caution">
    <text evidence="1">The sequence shown here is derived from an EMBL/GenBank/DDBJ whole genome shotgun (WGS) entry which is preliminary data.</text>
</comment>
<protein>
    <submittedName>
        <fullName evidence="1">Uncharacterized protein</fullName>
    </submittedName>
</protein>
<organism evidence="1 2">
    <name type="scientific">Elysia crispata</name>
    <name type="common">lettuce slug</name>
    <dbReference type="NCBI Taxonomy" id="231223"/>
    <lineage>
        <taxon>Eukaryota</taxon>
        <taxon>Metazoa</taxon>
        <taxon>Spiralia</taxon>
        <taxon>Lophotrochozoa</taxon>
        <taxon>Mollusca</taxon>
        <taxon>Gastropoda</taxon>
        <taxon>Heterobranchia</taxon>
        <taxon>Euthyneura</taxon>
        <taxon>Panpulmonata</taxon>
        <taxon>Sacoglossa</taxon>
        <taxon>Placobranchoidea</taxon>
        <taxon>Plakobranchidae</taxon>
        <taxon>Elysia</taxon>
    </lineage>
</organism>
<sequence length="69" mass="7353">MELAIWAVTRATRAPCVHKTAVLAISEHSVQICVAKIIAGIDQYPNNVNGTCNMGCDPGYKGSLCTQDC</sequence>
<dbReference type="AlphaFoldDB" id="A0AAE0XWQ8"/>
<reference evidence="1" key="1">
    <citation type="journal article" date="2023" name="G3 (Bethesda)">
        <title>A reference genome for the long-term kleptoplast-retaining sea slug Elysia crispata morphotype clarki.</title>
        <authorList>
            <person name="Eastman K.E."/>
            <person name="Pendleton A.L."/>
            <person name="Shaikh M.A."/>
            <person name="Suttiyut T."/>
            <person name="Ogas R."/>
            <person name="Tomko P."/>
            <person name="Gavelis G."/>
            <person name="Widhalm J.R."/>
            <person name="Wisecaver J.H."/>
        </authorList>
    </citation>
    <scope>NUCLEOTIDE SEQUENCE</scope>
    <source>
        <strain evidence="1">ECLA1</strain>
    </source>
</reference>